<proteinExistence type="predicted"/>
<organism evidence="1 2">
    <name type="scientific">Sphaerulina musiva (strain SO2202)</name>
    <name type="common">Poplar stem canker fungus</name>
    <name type="synonym">Septoria musiva</name>
    <dbReference type="NCBI Taxonomy" id="692275"/>
    <lineage>
        <taxon>Eukaryota</taxon>
        <taxon>Fungi</taxon>
        <taxon>Dikarya</taxon>
        <taxon>Ascomycota</taxon>
        <taxon>Pezizomycotina</taxon>
        <taxon>Dothideomycetes</taxon>
        <taxon>Dothideomycetidae</taxon>
        <taxon>Mycosphaerellales</taxon>
        <taxon>Mycosphaerellaceae</taxon>
        <taxon>Sphaerulina</taxon>
    </lineage>
</organism>
<evidence type="ECO:0000313" key="2">
    <source>
        <dbReference type="Proteomes" id="UP000016931"/>
    </source>
</evidence>
<dbReference type="EMBL" id="KB456264">
    <property type="protein sequence ID" value="EMF12481.1"/>
    <property type="molecule type" value="Genomic_DNA"/>
</dbReference>
<dbReference type="Proteomes" id="UP000016931">
    <property type="component" value="Unassembled WGS sequence"/>
</dbReference>
<name>M3BWR6_SPHMS</name>
<dbReference type="AlphaFoldDB" id="M3BWR6"/>
<gene>
    <name evidence="1" type="ORF">SEPMUDRAFT_149142</name>
</gene>
<accession>M3BWR6</accession>
<dbReference type="Gene3D" id="2.60.40.2970">
    <property type="match status" value="1"/>
</dbReference>
<dbReference type="GeneID" id="27902505"/>
<evidence type="ECO:0000313" key="1">
    <source>
        <dbReference type="EMBL" id="EMF12481.1"/>
    </source>
</evidence>
<sequence>MTTPGPQHAREPSVDDLHIFLSHTWQPVPTVKVTIQNTHPTSYMSFLSWDTPVDPSALNTGVLTIVYAVSGEPILGPGLKLNRLLPPPREDIIELAPQETIEVDIDLSAPWIPGDGKLVKVHALGEWRAVWAKGKDEITDEELGAMSGPGVLRGPFRSVRDVEMEL</sequence>
<keyword evidence="2" id="KW-1185">Reference proteome</keyword>
<dbReference type="RefSeq" id="XP_016760602.1">
    <property type="nucleotide sequence ID" value="XM_016905368.1"/>
</dbReference>
<reference evidence="1 2" key="1">
    <citation type="journal article" date="2012" name="PLoS Pathog.">
        <title>Diverse lifestyles and strategies of plant pathogenesis encoded in the genomes of eighteen Dothideomycetes fungi.</title>
        <authorList>
            <person name="Ohm R.A."/>
            <person name="Feau N."/>
            <person name="Henrissat B."/>
            <person name="Schoch C.L."/>
            <person name="Horwitz B.A."/>
            <person name="Barry K.W."/>
            <person name="Condon B.J."/>
            <person name="Copeland A.C."/>
            <person name="Dhillon B."/>
            <person name="Glaser F."/>
            <person name="Hesse C.N."/>
            <person name="Kosti I."/>
            <person name="LaButti K."/>
            <person name="Lindquist E.A."/>
            <person name="Lucas S."/>
            <person name="Salamov A.A."/>
            <person name="Bradshaw R.E."/>
            <person name="Ciuffetti L."/>
            <person name="Hamelin R.C."/>
            <person name="Kema G.H.J."/>
            <person name="Lawrence C."/>
            <person name="Scott J.A."/>
            <person name="Spatafora J.W."/>
            <person name="Turgeon B.G."/>
            <person name="de Wit P.J.G.M."/>
            <person name="Zhong S."/>
            <person name="Goodwin S.B."/>
            <person name="Grigoriev I.V."/>
        </authorList>
    </citation>
    <scope>NUCLEOTIDE SEQUENCE [LARGE SCALE GENOMIC DNA]</scope>
    <source>
        <strain evidence="1 2">SO2202</strain>
    </source>
</reference>
<dbReference type="eggNOG" id="ENOG502SU1E">
    <property type="taxonomic scope" value="Eukaryota"/>
</dbReference>
<protein>
    <submittedName>
        <fullName evidence="1">Uncharacterized protein</fullName>
    </submittedName>
</protein>
<dbReference type="OMA" id="QAKGIWH"/>
<dbReference type="HOGENOM" id="CLU_095070_2_0_1"/>
<dbReference type="OrthoDB" id="4664297at2759"/>